<dbReference type="NCBIfam" id="TIGR01420">
    <property type="entry name" value="pilT_fam"/>
    <property type="match status" value="1"/>
</dbReference>
<dbReference type="Gene3D" id="3.30.450.90">
    <property type="match status" value="1"/>
</dbReference>
<dbReference type="InterPro" id="IPR050921">
    <property type="entry name" value="T4SS_GSP_E_ATPase"/>
</dbReference>
<dbReference type="Pfam" id="PF00437">
    <property type="entry name" value="T2SSE"/>
    <property type="match status" value="1"/>
</dbReference>
<evidence type="ECO:0000313" key="4">
    <source>
        <dbReference type="Proteomes" id="UP000676194"/>
    </source>
</evidence>
<dbReference type="InterPro" id="IPR006321">
    <property type="entry name" value="PilT/PilU"/>
</dbReference>
<dbReference type="Gene3D" id="3.40.50.300">
    <property type="entry name" value="P-loop containing nucleotide triphosphate hydrolases"/>
    <property type="match status" value="1"/>
</dbReference>
<dbReference type="InterPro" id="IPR027417">
    <property type="entry name" value="P-loop_NTPase"/>
</dbReference>
<dbReference type="SUPFAM" id="SSF52540">
    <property type="entry name" value="P-loop containing nucleoside triphosphate hydrolases"/>
    <property type="match status" value="1"/>
</dbReference>
<sequence length="396" mass="44112">MSSISTQDSLTAARDLVVENSIADNLEKAPLEAKREPEVNKLFRMVMKHNASDLHLKVGQPPMMRMRGDIQRVKAPPMTQEEMERLLLPLLKPDHRKILDNEGGVDFSYVIGADECRFRVSLFKQRGKLSLVSRRVNSDIPSFKGLGLPDSIELLCNFNEGLVILAGVTGSGKSTTIASMLNFINEREPLHILTIEDPIEFTFTDAKSYINQREIGLDSRDWHKALKDAVRQDPDVMLIGELRDIETFEAAVHAAETGHLVFGTIHASSAATTINRILDLFPPEKHGAIRKALANNLKAVVAQKLLKGLKKPRIPTNEIMIVNPTIRKLIGEGEDMKIQDAIKLFYNEGMIDFTENLRQLVDRGDCDKATALEYAPDPEKLKMAFKGIKVAAAGIL</sequence>
<dbReference type="PANTHER" id="PTHR30486:SF16">
    <property type="entry name" value="TWITCHING MOTILITY PROTEIN PILT"/>
    <property type="match status" value="1"/>
</dbReference>
<evidence type="ECO:0000256" key="1">
    <source>
        <dbReference type="ARBA" id="ARBA00006611"/>
    </source>
</evidence>
<dbReference type="KEGG" id="tsph:KIH39_05410"/>
<proteinExistence type="inferred from homology"/>
<dbReference type="GO" id="GO:0005524">
    <property type="term" value="F:ATP binding"/>
    <property type="evidence" value="ECO:0007669"/>
    <property type="project" value="InterPro"/>
</dbReference>
<dbReference type="InterPro" id="IPR001482">
    <property type="entry name" value="T2SS/T4SS_dom"/>
</dbReference>
<dbReference type="CDD" id="cd01131">
    <property type="entry name" value="PilT"/>
    <property type="match status" value="1"/>
</dbReference>
<dbReference type="PROSITE" id="PS00662">
    <property type="entry name" value="T2SP_E"/>
    <property type="match status" value="1"/>
</dbReference>
<dbReference type="RefSeq" id="WP_213498242.1">
    <property type="nucleotide sequence ID" value="NZ_CP074694.1"/>
</dbReference>
<name>A0A8E6EW22_9BACT</name>
<dbReference type="PANTHER" id="PTHR30486">
    <property type="entry name" value="TWITCHING MOTILITY PROTEIN PILT"/>
    <property type="match status" value="1"/>
</dbReference>
<dbReference type="EMBL" id="CP074694">
    <property type="protein sequence ID" value="QVL33352.1"/>
    <property type="molecule type" value="Genomic_DNA"/>
</dbReference>
<accession>A0A8E6EW22</accession>
<keyword evidence="4" id="KW-1185">Reference proteome</keyword>
<dbReference type="Proteomes" id="UP000676194">
    <property type="component" value="Chromosome"/>
</dbReference>
<dbReference type="GO" id="GO:0016887">
    <property type="term" value="F:ATP hydrolysis activity"/>
    <property type="evidence" value="ECO:0007669"/>
    <property type="project" value="InterPro"/>
</dbReference>
<feature type="domain" description="Bacterial type II secretion system protein E" evidence="2">
    <location>
        <begin position="230"/>
        <end position="244"/>
    </location>
</feature>
<evidence type="ECO:0000313" key="3">
    <source>
        <dbReference type="EMBL" id="QVL33352.1"/>
    </source>
</evidence>
<reference evidence="3" key="1">
    <citation type="submission" date="2021-05" db="EMBL/GenBank/DDBJ databases">
        <title>Complete genome sequence of the cellulolytic planctomycete Telmatocola sphagniphila SP2T and characterization of the first cellulase from planctomycetes.</title>
        <authorList>
            <person name="Rakitin A.L."/>
            <person name="Beletsky A.V."/>
            <person name="Naumoff D.G."/>
            <person name="Kulichevskaya I.S."/>
            <person name="Mardanov A.V."/>
            <person name="Ravin N.V."/>
            <person name="Dedysh S.N."/>
        </authorList>
    </citation>
    <scope>NUCLEOTIDE SEQUENCE</scope>
    <source>
        <strain evidence="3">SP2T</strain>
    </source>
</reference>
<comment type="similarity">
    <text evidence="1">Belongs to the GSP E family.</text>
</comment>
<organism evidence="3 4">
    <name type="scientific">Telmatocola sphagniphila</name>
    <dbReference type="NCBI Taxonomy" id="1123043"/>
    <lineage>
        <taxon>Bacteria</taxon>
        <taxon>Pseudomonadati</taxon>
        <taxon>Planctomycetota</taxon>
        <taxon>Planctomycetia</taxon>
        <taxon>Gemmatales</taxon>
        <taxon>Gemmataceae</taxon>
    </lineage>
</organism>
<evidence type="ECO:0000259" key="2">
    <source>
        <dbReference type="PROSITE" id="PS00662"/>
    </source>
</evidence>
<gene>
    <name evidence="3" type="ORF">KIH39_05410</name>
</gene>
<protein>
    <submittedName>
        <fullName evidence="3">PilT/PilU family type 4a pilus ATPase</fullName>
    </submittedName>
</protein>
<dbReference type="AlphaFoldDB" id="A0A8E6EW22"/>